<evidence type="ECO:0000259" key="1">
    <source>
        <dbReference type="SMART" id="SM00479"/>
    </source>
</evidence>
<dbReference type="OrthoDB" id="9803913at2"/>
<proteinExistence type="predicted"/>
<dbReference type="InterPro" id="IPR012337">
    <property type="entry name" value="RNaseH-like_sf"/>
</dbReference>
<dbReference type="AlphaFoldDB" id="A0A5R9DZL1"/>
<evidence type="ECO:0000313" key="2">
    <source>
        <dbReference type="EMBL" id="TLQ40890.1"/>
    </source>
</evidence>
<dbReference type="InterPro" id="IPR013520">
    <property type="entry name" value="Ribonucl_H"/>
</dbReference>
<dbReference type="GO" id="GO:0008408">
    <property type="term" value="F:3'-5' exonuclease activity"/>
    <property type="evidence" value="ECO:0007669"/>
    <property type="project" value="TreeGrafter"/>
</dbReference>
<name>A0A5R9DZL1_9LACT</name>
<evidence type="ECO:0000313" key="3">
    <source>
        <dbReference type="Proteomes" id="UP000306420"/>
    </source>
</evidence>
<dbReference type="Proteomes" id="UP000306420">
    <property type="component" value="Unassembled WGS sequence"/>
</dbReference>
<feature type="domain" description="Exonuclease" evidence="1">
    <location>
        <begin position="2"/>
        <end position="165"/>
    </location>
</feature>
<keyword evidence="2" id="KW-0540">Nuclease</keyword>
<dbReference type="SUPFAM" id="SSF53098">
    <property type="entry name" value="Ribonuclease H-like"/>
    <property type="match status" value="1"/>
</dbReference>
<organism evidence="2 3">
    <name type="scientific">Ruoffia tabacinasalis</name>
    <dbReference type="NCBI Taxonomy" id="87458"/>
    <lineage>
        <taxon>Bacteria</taxon>
        <taxon>Bacillati</taxon>
        <taxon>Bacillota</taxon>
        <taxon>Bacilli</taxon>
        <taxon>Lactobacillales</taxon>
        <taxon>Aerococcaceae</taxon>
        <taxon>Ruoffia</taxon>
    </lineage>
</organism>
<sequence length="183" mass="20857">MEYVAFDFETANGQRWSACSLGAVKVVDGIMVRHFYELIDPLTSFAPNNIRIHGITPEQVQGKPAYDEVIGRFQEFVGDAPVVSHTQFDRGVIRSANEKFRLPELGMDYFDSCQLARNLWRGKLSSFSLKSLCQQIKFEFNHHNALEDARAAAYVIHALTMYSKTQTVEDLLKAGNVKQFYRL</sequence>
<dbReference type="CDD" id="cd06130">
    <property type="entry name" value="DNA_pol_III_epsilon_like"/>
    <property type="match status" value="1"/>
</dbReference>
<comment type="caution">
    <text evidence="2">The sequence shown here is derived from an EMBL/GenBank/DDBJ whole genome shotgun (WGS) entry which is preliminary data.</text>
</comment>
<dbReference type="InterPro" id="IPR036397">
    <property type="entry name" value="RNaseH_sf"/>
</dbReference>
<reference evidence="2 3" key="1">
    <citation type="submission" date="2019-05" db="EMBL/GenBank/DDBJ databases">
        <title>The metagenome of a microbial culture collection derived from dairy environment covers the genomic content of the human microbiome.</title>
        <authorList>
            <person name="Roder T."/>
            <person name="Wuthrich D."/>
            <person name="Sattari Z."/>
            <person name="Von Ah U."/>
            <person name="Bar C."/>
            <person name="Ronchi F."/>
            <person name="Macpherson A.J."/>
            <person name="Ganal-Vonarburg S.C."/>
            <person name="Bruggmann R."/>
            <person name="Vergeres G."/>
        </authorList>
    </citation>
    <scope>NUCLEOTIDE SEQUENCE [LARGE SCALE GENOMIC DNA]</scope>
    <source>
        <strain evidence="2 3">FAM 24227</strain>
    </source>
</reference>
<keyword evidence="2" id="KW-0269">Exonuclease</keyword>
<gene>
    <name evidence="2" type="ORF">FEZ33_07235</name>
</gene>
<dbReference type="PANTHER" id="PTHR30231:SF42">
    <property type="entry name" value="EXONUCLEASE"/>
    <property type="match status" value="1"/>
</dbReference>
<protein>
    <submittedName>
        <fullName evidence="2">3'-5' exonuclease</fullName>
    </submittedName>
</protein>
<dbReference type="SMART" id="SM00479">
    <property type="entry name" value="EXOIII"/>
    <property type="match status" value="1"/>
</dbReference>
<accession>A0A5R9DZL1</accession>
<dbReference type="PANTHER" id="PTHR30231">
    <property type="entry name" value="DNA POLYMERASE III SUBUNIT EPSILON"/>
    <property type="match status" value="1"/>
</dbReference>
<dbReference type="RefSeq" id="WP_138404733.1">
    <property type="nucleotide sequence ID" value="NZ_VBSP01000023.1"/>
</dbReference>
<keyword evidence="2" id="KW-0378">Hydrolase</keyword>
<dbReference type="GO" id="GO:0003676">
    <property type="term" value="F:nucleic acid binding"/>
    <property type="evidence" value="ECO:0007669"/>
    <property type="project" value="InterPro"/>
</dbReference>
<dbReference type="Gene3D" id="3.30.420.10">
    <property type="entry name" value="Ribonuclease H-like superfamily/Ribonuclease H"/>
    <property type="match status" value="1"/>
</dbReference>
<dbReference type="GO" id="GO:0005829">
    <property type="term" value="C:cytosol"/>
    <property type="evidence" value="ECO:0007669"/>
    <property type="project" value="TreeGrafter"/>
</dbReference>
<dbReference type="Pfam" id="PF00929">
    <property type="entry name" value="RNase_T"/>
    <property type="match status" value="1"/>
</dbReference>
<dbReference type="EMBL" id="VBSP01000023">
    <property type="protein sequence ID" value="TLQ40890.1"/>
    <property type="molecule type" value="Genomic_DNA"/>
</dbReference>